<evidence type="ECO:0000313" key="3">
    <source>
        <dbReference type="Proteomes" id="UP001596160"/>
    </source>
</evidence>
<gene>
    <name evidence="2" type="ORF">ACFPRH_33935</name>
</gene>
<protein>
    <submittedName>
        <fullName evidence="2">Uncharacterized protein</fullName>
    </submittedName>
</protein>
<accession>A0ABW0ASQ2</accession>
<feature type="region of interest" description="Disordered" evidence="1">
    <location>
        <begin position="1"/>
        <end position="23"/>
    </location>
</feature>
<feature type="compositionally biased region" description="Polar residues" evidence="1">
    <location>
        <begin position="1"/>
        <end position="11"/>
    </location>
</feature>
<sequence length="270" mass="29660">MTDTADTTLSPAETPARLSPRDESRLALATSLRNLSDQVDEAVPVLPDPAPGQLLRTALDLLRQAEQIVGTAVIAERERGATWEQIGAAAGITRQSAHERWHADVRAWASTGRSALSPNSPRDSLDYAAQADRLYALRHPDRPHAISAGLDATRFPGSREYEQSLRAPGARLHAQIAELQQQMRAVYQADDKVKDSGAFRVRAINREKNAALNTTLADLYERLATAEPSLAEEHRAEAECRRQFAANNREHAELLRQDAARRDGPGAEQP</sequence>
<evidence type="ECO:0000313" key="2">
    <source>
        <dbReference type="EMBL" id="MFC5156728.1"/>
    </source>
</evidence>
<dbReference type="Proteomes" id="UP001596160">
    <property type="component" value="Unassembled WGS sequence"/>
</dbReference>
<name>A0ABW0ASQ2_9ACTN</name>
<proteinExistence type="predicted"/>
<reference evidence="3" key="1">
    <citation type="journal article" date="2019" name="Int. J. Syst. Evol. Microbiol.">
        <title>The Global Catalogue of Microorganisms (GCM) 10K type strain sequencing project: providing services to taxonomists for standard genome sequencing and annotation.</title>
        <authorList>
            <consortium name="The Broad Institute Genomics Platform"/>
            <consortium name="The Broad Institute Genome Sequencing Center for Infectious Disease"/>
            <person name="Wu L."/>
            <person name="Ma J."/>
        </authorList>
    </citation>
    <scope>NUCLEOTIDE SEQUENCE [LARGE SCALE GENOMIC DNA]</scope>
    <source>
        <strain evidence="3">PCU 266</strain>
    </source>
</reference>
<comment type="caution">
    <text evidence="2">The sequence shown here is derived from an EMBL/GenBank/DDBJ whole genome shotgun (WGS) entry which is preliminary data.</text>
</comment>
<dbReference type="RefSeq" id="WP_344485908.1">
    <property type="nucleotide sequence ID" value="NZ_BAAASB010000032.1"/>
</dbReference>
<organism evidence="2 3">
    <name type="scientific">Streptomyces amakusaensis</name>
    <dbReference type="NCBI Taxonomy" id="67271"/>
    <lineage>
        <taxon>Bacteria</taxon>
        <taxon>Bacillati</taxon>
        <taxon>Actinomycetota</taxon>
        <taxon>Actinomycetes</taxon>
        <taxon>Kitasatosporales</taxon>
        <taxon>Streptomycetaceae</taxon>
        <taxon>Streptomyces</taxon>
    </lineage>
</organism>
<dbReference type="EMBL" id="JBHSKP010000040">
    <property type="protein sequence ID" value="MFC5156728.1"/>
    <property type="molecule type" value="Genomic_DNA"/>
</dbReference>
<keyword evidence="3" id="KW-1185">Reference proteome</keyword>
<evidence type="ECO:0000256" key="1">
    <source>
        <dbReference type="SAM" id="MobiDB-lite"/>
    </source>
</evidence>